<evidence type="ECO:0000256" key="1">
    <source>
        <dbReference type="ARBA" id="ARBA00009156"/>
    </source>
</evidence>
<evidence type="ECO:0000259" key="6">
    <source>
        <dbReference type="Pfam" id="PF02782"/>
    </source>
</evidence>
<dbReference type="InterPro" id="IPR050406">
    <property type="entry name" value="FGGY_Carb_Kinase"/>
</dbReference>
<dbReference type="PROSITE" id="PS00445">
    <property type="entry name" value="FGGY_KINASES_2"/>
    <property type="match status" value="1"/>
</dbReference>
<comment type="similarity">
    <text evidence="1 4">Belongs to the FGGY kinase family.</text>
</comment>
<evidence type="ECO:0000256" key="4">
    <source>
        <dbReference type="RuleBase" id="RU003733"/>
    </source>
</evidence>
<gene>
    <name evidence="7" type="ORF">QQF32_13920</name>
</gene>
<name>A0AAP4D306_9ENTR</name>
<dbReference type="Pfam" id="PF00370">
    <property type="entry name" value="FGGY_N"/>
    <property type="match status" value="1"/>
</dbReference>
<keyword evidence="3 4" id="KW-0418">Kinase</keyword>
<dbReference type="RefSeq" id="WP_285150975.1">
    <property type="nucleotide sequence ID" value="NZ_JASSOM010000057.1"/>
</dbReference>
<dbReference type="Gene3D" id="3.30.420.40">
    <property type="match status" value="2"/>
</dbReference>
<dbReference type="CDD" id="cd07802">
    <property type="entry name" value="ASKHA_NBD_FGGY_EcLyxK-like"/>
    <property type="match status" value="1"/>
</dbReference>
<keyword evidence="8" id="KW-1185">Reference proteome</keyword>
<feature type="domain" description="Carbohydrate kinase FGGY N-terminal" evidence="5">
    <location>
        <begin position="8"/>
        <end position="253"/>
    </location>
</feature>
<accession>A0AAP4D306</accession>
<dbReference type="Proteomes" id="UP001223214">
    <property type="component" value="Unassembled WGS sequence"/>
</dbReference>
<protein>
    <submittedName>
        <fullName evidence="7">FGGY-family carbohydrate kinase</fullName>
        <ecNumber evidence="7">2.7.1.-</ecNumber>
    </submittedName>
</protein>
<dbReference type="GO" id="GO:0005975">
    <property type="term" value="P:carbohydrate metabolic process"/>
    <property type="evidence" value="ECO:0007669"/>
    <property type="project" value="InterPro"/>
</dbReference>
<comment type="caution">
    <text evidence="7">The sequence shown here is derived from an EMBL/GenBank/DDBJ whole genome shotgun (WGS) entry which is preliminary data.</text>
</comment>
<feature type="domain" description="Carbohydrate kinase FGGY C-terminal" evidence="6">
    <location>
        <begin position="263"/>
        <end position="443"/>
    </location>
</feature>
<dbReference type="InterPro" id="IPR018483">
    <property type="entry name" value="Carb_kinase_FGGY_CS"/>
</dbReference>
<reference evidence="7 8" key="1">
    <citation type="submission" date="2023-06" db="EMBL/GenBank/DDBJ databases">
        <title>Identification and characterization of antibiotic-resistant Gram-negative bacteria.</title>
        <authorList>
            <person name="Cho G.-S."/>
            <person name="Lee J."/>
            <person name="Tai E."/>
            <person name="Jeong S."/>
            <person name="Kim I."/>
            <person name="Kim B.-E."/>
            <person name="Jeong M.-I."/>
            <person name="Oh K.-K."/>
            <person name="Franz C.M.A.P."/>
        </authorList>
    </citation>
    <scope>NUCLEOTIDE SEQUENCE [LARGE SCALE GENOMIC DNA]</scope>
    <source>
        <strain evidence="7 8">V106_12</strain>
    </source>
</reference>
<dbReference type="InterPro" id="IPR043129">
    <property type="entry name" value="ATPase_NBD"/>
</dbReference>
<dbReference type="GO" id="GO:0016301">
    <property type="term" value="F:kinase activity"/>
    <property type="evidence" value="ECO:0007669"/>
    <property type="project" value="UniProtKB-KW"/>
</dbReference>
<dbReference type="SUPFAM" id="SSF53067">
    <property type="entry name" value="Actin-like ATPase domain"/>
    <property type="match status" value="2"/>
</dbReference>
<dbReference type="InterPro" id="IPR018485">
    <property type="entry name" value="FGGY_C"/>
</dbReference>
<organism evidence="7 8">
    <name type="scientific">Lelliottia wanjuensis</name>
    <dbReference type="NCBI Taxonomy" id="3050585"/>
    <lineage>
        <taxon>Bacteria</taxon>
        <taxon>Pseudomonadati</taxon>
        <taxon>Pseudomonadota</taxon>
        <taxon>Gammaproteobacteria</taxon>
        <taxon>Enterobacterales</taxon>
        <taxon>Enterobacteriaceae</taxon>
        <taxon>Lelliottia</taxon>
    </lineage>
</organism>
<evidence type="ECO:0000313" key="7">
    <source>
        <dbReference type="EMBL" id="MDK9364291.1"/>
    </source>
</evidence>
<keyword evidence="2 4" id="KW-0808">Transferase</keyword>
<dbReference type="Pfam" id="PF02782">
    <property type="entry name" value="FGGY_C"/>
    <property type="match status" value="1"/>
</dbReference>
<dbReference type="InterPro" id="IPR000577">
    <property type="entry name" value="Carb_kinase_FGGY"/>
</dbReference>
<dbReference type="AlphaFoldDB" id="A0AAP4D306"/>
<dbReference type="PANTHER" id="PTHR43095">
    <property type="entry name" value="SUGAR KINASE"/>
    <property type="match status" value="1"/>
</dbReference>
<dbReference type="InterPro" id="IPR018484">
    <property type="entry name" value="FGGY_N"/>
</dbReference>
<evidence type="ECO:0000259" key="5">
    <source>
        <dbReference type="Pfam" id="PF00370"/>
    </source>
</evidence>
<sequence length="501" mass="55482">MSEKEPFWLGIDCGGTYLKAGLYNSQGKEHSIERCPVATLSPRPGYAERDMQLLWRRCHETVAALLNRTGISGSQIKGIGISAQGKGLFLLDKQDRPLGNAILSSDRRALEIVQRWQQDAIPEKLYPHTRQTLWTGHPASLLRWVKEHDHQRYQQIGCVMMAHDYLRWCLTGKKGCEESNISESNLYNMNTGDYDPQLTRWLGISEIDSALPPIVGSAEICGEITAQAATLTGLAAGTPVVGGLFDVVSTAICAGLHDEHTLNAVMGTWAVTSGIAHGIRDHEPFPYVYGRYVHPQQYIVHEASPTSSGNLEWLTAQWGDLSFDEINQAVASLPKAASDVFFLPFLYGSNAGLEMTSGFYGMQALHTRAHLLQAVYEGVVFCHMTHLNRMLERFTDVQALRVTGGPTHSDVWMQMLADVSGLAIELPQVEETGCSGAALAALVGTGVYPDFYAAQQSLKHDIRTIEPDMQAHAAYQHKYHRYQLLISALQGFHARIKEYDL</sequence>
<evidence type="ECO:0000256" key="3">
    <source>
        <dbReference type="ARBA" id="ARBA00022777"/>
    </source>
</evidence>
<dbReference type="EMBL" id="JASSOM010000057">
    <property type="protein sequence ID" value="MDK9364291.1"/>
    <property type="molecule type" value="Genomic_DNA"/>
</dbReference>
<evidence type="ECO:0000256" key="2">
    <source>
        <dbReference type="ARBA" id="ARBA00022679"/>
    </source>
</evidence>
<dbReference type="EC" id="2.7.1.-" evidence="7"/>
<dbReference type="PANTHER" id="PTHR43095:SF3">
    <property type="entry name" value="L-XYLULOSE_3-KETO-L-GULONATE KINASE"/>
    <property type="match status" value="1"/>
</dbReference>
<dbReference type="PIRSF" id="PIRSF000538">
    <property type="entry name" value="GlpK"/>
    <property type="match status" value="1"/>
</dbReference>
<dbReference type="GO" id="GO:0016773">
    <property type="term" value="F:phosphotransferase activity, alcohol group as acceptor"/>
    <property type="evidence" value="ECO:0007669"/>
    <property type="project" value="InterPro"/>
</dbReference>
<proteinExistence type="inferred from homology"/>
<evidence type="ECO:0000313" key="8">
    <source>
        <dbReference type="Proteomes" id="UP001223214"/>
    </source>
</evidence>